<accession>A0A438JEX9</accession>
<comment type="caution">
    <text evidence="1">The sequence shown here is derived from an EMBL/GenBank/DDBJ whole genome shotgun (WGS) entry which is preliminary data.</text>
</comment>
<sequence>MDYKDARKLVKRRALVLINSSLVDRRVKLTNCCKNSEKEFNRRKQLGHGNYLEMRKHIKEYNMAVVYVNVTRLEKGVIVYICDGRGIRDIYDTDGSSVVAASEPLAVLVCFLISYQFQ</sequence>
<evidence type="ECO:0000313" key="2">
    <source>
        <dbReference type="Proteomes" id="UP000288805"/>
    </source>
</evidence>
<name>A0A438JEX9_VITVI</name>
<dbReference type="Proteomes" id="UP000288805">
    <property type="component" value="Unassembled WGS sequence"/>
</dbReference>
<reference evidence="1 2" key="1">
    <citation type="journal article" date="2018" name="PLoS Genet.">
        <title>Population sequencing reveals clonal diversity and ancestral inbreeding in the grapevine cultivar Chardonnay.</title>
        <authorList>
            <person name="Roach M.J."/>
            <person name="Johnson D.L."/>
            <person name="Bohlmann J."/>
            <person name="van Vuuren H.J."/>
            <person name="Jones S.J."/>
            <person name="Pretorius I.S."/>
            <person name="Schmidt S.A."/>
            <person name="Borneman A.R."/>
        </authorList>
    </citation>
    <scope>NUCLEOTIDE SEQUENCE [LARGE SCALE GENOMIC DNA]</scope>
    <source>
        <strain evidence="2">cv. Chardonnay</strain>
        <tissue evidence="1">Leaf</tissue>
    </source>
</reference>
<proteinExistence type="predicted"/>
<organism evidence="1 2">
    <name type="scientific">Vitis vinifera</name>
    <name type="common">Grape</name>
    <dbReference type="NCBI Taxonomy" id="29760"/>
    <lineage>
        <taxon>Eukaryota</taxon>
        <taxon>Viridiplantae</taxon>
        <taxon>Streptophyta</taxon>
        <taxon>Embryophyta</taxon>
        <taxon>Tracheophyta</taxon>
        <taxon>Spermatophyta</taxon>
        <taxon>Magnoliopsida</taxon>
        <taxon>eudicotyledons</taxon>
        <taxon>Gunneridae</taxon>
        <taxon>Pentapetalae</taxon>
        <taxon>rosids</taxon>
        <taxon>Vitales</taxon>
        <taxon>Vitaceae</taxon>
        <taxon>Viteae</taxon>
        <taxon>Vitis</taxon>
    </lineage>
</organism>
<dbReference type="EMBL" id="QGNW01000045">
    <property type="protein sequence ID" value="RVX07511.1"/>
    <property type="molecule type" value="Genomic_DNA"/>
</dbReference>
<gene>
    <name evidence="1" type="primary">CTPA2_7</name>
    <name evidence="1" type="ORF">CK203_025118</name>
</gene>
<protein>
    <submittedName>
        <fullName evidence="1">Carboxyl-terminal-processing peptidase 2, chloroplastic</fullName>
    </submittedName>
</protein>
<evidence type="ECO:0000313" key="1">
    <source>
        <dbReference type="EMBL" id="RVX07511.1"/>
    </source>
</evidence>
<dbReference type="AlphaFoldDB" id="A0A438JEX9"/>